<feature type="domain" description="TOG" evidence="1">
    <location>
        <begin position="10"/>
        <end position="242"/>
    </location>
</feature>
<sequence>EDGDIQEARPFPHPQQELLNAFTWLSSDEWDDKTKALHNIRCLAACHSEILLSRLDDVSLAVTKEVNNLRSKVSRSAISTLGVLFKTMKKHMDHEVNEIAPVLLHKMGESNEFIQKAASRSLGIMVANVTPARAVAALMASGAQHRNVLVRRFAAEHLLSAVEQTGAGRLLSGSRDSINLLLHTLVKLAQDNHQDTRYYGRKMLSILMTHPNFTRYLKYSVPPHDLKDIVERIKQQGVEEKKCELPPIREDKKPSNSNLRILQDISASDRGLRSGSQVHVAPCKGICSTLPRAAEETHKLEELYKLLAEKEFQTRINGVMLLLDHCRNIPESICNNIVQVFDAFVPRLQDWNKKVKQKALEVLALMIPLLRDALQPVLFLVVSAITDNLNSKHPGTYAAARKGLEESIVHLDNTLLLHCLALRVRYLSGQALLDVTEHLSGLVTSLYPKKPQAVKCYALPVLWFFLGKSALPVPGDKIKAVVTKLAQSLYQEMGSSLRESAAKQPPHVTKNLWKILD</sequence>
<name>A0A093G5L5_DRYPU</name>
<dbReference type="Pfam" id="PF12348">
    <property type="entry name" value="CLASP_N"/>
    <property type="match status" value="1"/>
</dbReference>
<accession>A0A093G5L5</accession>
<evidence type="ECO:0000313" key="2">
    <source>
        <dbReference type="EMBL" id="KFV62069.1"/>
    </source>
</evidence>
<evidence type="ECO:0000313" key="3">
    <source>
        <dbReference type="Proteomes" id="UP000053875"/>
    </source>
</evidence>
<dbReference type="EMBL" id="KL214842">
    <property type="protein sequence ID" value="KFV62069.1"/>
    <property type="molecule type" value="Genomic_DNA"/>
</dbReference>
<dbReference type="GO" id="GO:0000226">
    <property type="term" value="P:microtubule cytoskeleton organization"/>
    <property type="evidence" value="ECO:0007669"/>
    <property type="project" value="TreeGrafter"/>
</dbReference>
<protein>
    <submittedName>
        <fullName evidence="2">Protein FAM179A</fullName>
    </submittedName>
</protein>
<evidence type="ECO:0000259" key="1">
    <source>
        <dbReference type="SMART" id="SM01349"/>
    </source>
</evidence>
<dbReference type="GO" id="GO:0008017">
    <property type="term" value="F:microtubule binding"/>
    <property type="evidence" value="ECO:0007669"/>
    <property type="project" value="TreeGrafter"/>
</dbReference>
<dbReference type="PANTHER" id="PTHR21567">
    <property type="entry name" value="CLASP"/>
    <property type="match status" value="1"/>
</dbReference>
<feature type="non-terminal residue" evidence="2">
    <location>
        <position position="517"/>
    </location>
</feature>
<dbReference type="GO" id="GO:0005881">
    <property type="term" value="C:cytoplasmic microtubule"/>
    <property type="evidence" value="ECO:0007669"/>
    <property type="project" value="TreeGrafter"/>
</dbReference>
<feature type="domain" description="TOG" evidence="1">
    <location>
        <begin position="289"/>
        <end position="506"/>
    </location>
</feature>
<dbReference type="GO" id="GO:0005929">
    <property type="term" value="C:cilium"/>
    <property type="evidence" value="ECO:0007669"/>
    <property type="project" value="TreeGrafter"/>
</dbReference>
<proteinExistence type="predicted"/>
<keyword evidence="3" id="KW-1185">Reference proteome</keyword>
<reference evidence="2 3" key="1">
    <citation type="submission" date="2014-04" db="EMBL/GenBank/DDBJ databases">
        <title>Genome evolution of avian class.</title>
        <authorList>
            <person name="Zhang G."/>
            <person name="Li C."/>
        </authorList>
    </citation>
    <scope>NUCLEOTIDE SEQUENCE [LARGE SCALE GENOMIC DNA]</scope>
    <source>
        <strain evidence="2">BGI_N307</strain>
    </source>
</reference>
<dbReference type="InterPro" id="IPR011989">
    <property type="entry name" value="ARM-like"/>
</dbReference>
<dbReference type="InterPro" id="IPR016024">
    <property type="entry name" value="ARM-type_fold"/>
</dbReference>
<dbReference type="SMART" id="SM01349">
    <property type="entry name" value="TOG"/>
    <property type="match status" value="2"/>
</dbReference>
<dbReference type="PANTHER" id="PTHR21567:SF42">
    <property type="entry name" value="TOG ARRAY REGULATOR OF AXONEMAL MICROTUBULES PROTEIN 2"/>
    <property type="match status" value="1"/>
</dbReference>
<dbReference type="Proteomes" id="UP000053875">
    <property type="component" value="Unassembled WGS sequence"/>
</dbReference>
<organism evidence="2 3">
    <name type="scientific">Dryobates pubescens</name>
    <name type="common">Downy woodpecker</name>
    <name type="synonym">Picoides pubescens</name>
    <dbReference type="NCBI Taxonomy" id="118200"/>
    <lineage>
        <taxon>Eukaryota</taxon>
        <taxon>Metazoa</taxon>
        <taxon>Chordata</taxon>
        <taxon>Craniata</taxon>
        <taxon>Vertebrata</taxon>
        <taxon>Euteleostomi</taxon>
        <taxon>Archelosauria</taxon>
        <taxon>Archosauria</taxon>
        <taxon>Dinosauria</taxon>
        <taxon>Saurischia</taxon>
        <taxon>Theropoda</taxon>
        <taxon>Coelurosauria</taxon>
        <taxon>Aves</taxon>
        <taxon>Neognathae</taxon>
        <taxon>Neoaves</taxon>
        <taxon>Telluraves</taxon>
        <taxon>Coraciimorphae</taxon>
        <taxon>Piciformes</taxon>
        <taxon>Picidae</taxon>
        <taxon>Dryobates</taxon>
    </lineage>
</organism>
<dbReference type="InterPro" id="IPR034085">
    <property type="entry name" value="TOG"/>
</dbReference>
<dbReference type="InterPro" id="IPR024395">
    <property type="entry name" value="CLASP_N_dom"/>
</dbReference>
<feature type="non-terminal residue" evidence="2">
    <location>
        <position position="1"/>
    </location>
</feature>
<dbReference type="AlphaFoldDB" id="A0A093G5L5"/>
<dbReference type="Gene3D" id="1.25.10.10">
    <property type="entry name" value="Leucine-rich Repeat Variant"/>
    <property type="match status" value="2"/>
</dbReference>
<dbReference type="SUPFAM" id="SSF48371">
    <property type="entry name" value="ARM repeat"/>
    <property type="match status" value="1"/>
</dbReference>
<gene>
    <name evidence="2" type="ORF">N307_10257</name>
</gene>